<proteinExistence type="predicted"/>
<name>A0A5K4F8R9_SCHMA</name>
<evidence type="ECO:0000256" key="1">
    <source>
        <dbReference type="SAM" id="Phobius"/>
    </source>
</evidence>
<organism evidence="3">
    <name type="scientific">Schistosoma mansoni</name>
    <name type="common">Blood fluke</name>
    <dbReference type="NCBI Taxonomy" id="6183"/>
    <lineage>
        <taxon>Eukaryota</taxon>
        <taxon>Metazoa</taxon>
        <taxon>Spiralia</taxon>
        <taxon>Lophotrochozoa</taxon>
        <taxon>Platyhelminthes</taxon>
        <taxon>Trematoda</taxon>
        <taxon>Digenea</taxon>
        <taxon>Strigeidida</taxon>
        <taxon>Schistosomatoidea</taxon>
        <taxon>Schistosomatidae</taxon>
        <taxon>Schistosoma</taxon>
    </lineage>
</organism>
<dbReference type="WBParaSite" id="Smp_328700.2">
    <property type="protein sequence ID" value="Smp_328700.2"/>
    <property type="gene ID" value="Smp_328700"/>
</dbReference>
<reference evidence="3" key="1">
    <citation type="submission" date="2019-11" db="UniProtKB">
        <authorList>
            <consortium name="WormBaseParasite"/>
        </authorList>
    </citation>
    <scope>IDENTIFICATION</scope>
    <source>
        <strain evidence="3">Puerto Rican</strain>
    </source>
</reference>
<accession>A0A5K4F8R9</accession>
<keyword evidence="2" id="KW-0732">Signal</keyword>
<dbReference type="AlphaFoldDB" id="A0A5K4F8R9"/>
<feature type="signal peptide" evidence="2">
    <location>
        <begin position="1"/>
        <end position="18"/>
    </location>
</feature>
<keyword evidence="1" id="KW-1133">Transmembrane helix</keyword>
<feature type="transmembrane region" description="Helical" evidence="1">
    <location>
        <begin position="34"/>
        <end position="54"/>
    </location>
</feature>
<keyword evidence="1" id="KW-0472">Membrane</keyword>
<dbReference type="ExpressionAtlas" id="A0A5K4F8R9">
    <property type="expression patterns" value="baseline"/>
</dbReference>
<feature type="chain" id="PRO_5024335389" evidence="2">
    <location>
        <begin position="19"/>
        <end position="74"/>
    </location>
</feature>
<sequence length="74" mass="8644">MHQCLFLASVLLVSVIYNDDNSSMDTNIRWRNFWYNFYCAILGMALHLASRFAAMITPDGTYYNSITNTTEHIW</sequence>
<keyword evidence="1" id="KW-0812">Transmembrane</keyword>
<evidence type="ECO:0000256" key="2">
    <source>
        <dbReference type="SAM" id="SignalP"/>
    </source>
</evidence>
<evidence type="ECO:0000313" key="3">
    <source>
        <dbReference type="WBParaSite" id="Smp_328700.2"/>
    </source>
</evidence>
<protein>
    <submittedName>
        <fullName evidence="3">Uncharacterized protein</fullName>
    </submittedName>
</protein>
<dbReference type="InParanoid" id="A0A5K4F8R9"/>